<dbReference type="PANTHER" id="PTHR24320:SF283">
    <property type="entry name" value="RETINOL DEHYDROGENASE 11"/>
    <property type="match status" value="1"/>
</dbReference>
<accession>A0A1T3CY76</accession>
<dbReference type="EMBL" id="LVVK01000003">
    <property type="protein sequence ID" value="OPB46042.1"/>
    <property type="molecule type" value="Genomic_DNA"/>
</dbReference>
<dbReference type="InterPro" id="IPR036291">
    <property type="entry name" value="NAD(P)-bd_dom_sf"/>
</dbReference>
<dbReference type="GO" id="GO:0016491">
    <property type="term" value="F:oxidoreductase activity"/>
    <property type="evidence" value="ECO:0007669"/>
    <property type="project" value="UniProtKB-KW"/>
</dbReference>
<dbReference type="AlphaFoldDB" id="A0A1T3CY76"/>
<proteinExistence type="inferred from homology"/>
<keyword evidence="2" id="KW-0560">Oxidoreductase</keyword>
<evidence type="ECO:0000313" key="4">
    <source>
        <dbReference type="Proteomes" id="UP000191004"/>
    </source>
</evidence>
<dbReference type="InterPro" id="IPR002347">
    <property type="entry name" value="SDR_fam"/>
</dbReference>
<protein>
    <submittedName>
        <fullName evidence="3">Short chain dehydrogenase</fullName>
    </submittedName>
</protein>
<name>A0A1T3CY76_9HYPO</name>
<evidence type="ECO:0000256" key="2">
    <source>
        <dbReference type="ARBA" id="ARBA00023002"/>
    </source>
</evidence>
<reference evidence="3 4" key="1">
    <citation type="submission" date="2016-04" db="EMBL/GenBank/DDBJ databases">
        <title>Multiple horizontal gene transfer events from other fungi enriched the ability of the initially mycotrophic fungus Trichoderma (Ascomycota) to feed on dead plant biomass.</title>
        <authorList>
            <person name="Atanasova L."/>
            <person name="Chenthamara K."/>
            <person name="Zhang J."/>
            <person name="Grujic M."/>
            <person name="Henrissat B."/>
            <person name="Kuo A."/>
            <person name="Aertz A."/>
            <person name="Salamov A."/>
            <person name="Lipzen A."/>
            <person name="Labutti K."/>
            <person name="Barry K."/>
            <person name="Miao Y."/>
            <person name="Rahimi M.J."/>
            <person name="Shen Q."/>
            <person name="Grigoriev I.V."/>
            <person name="Kubicek C.P."/>
            <person name="Druzhinina I.S."/>
        </authorList>
    </citation>
    <scope>NUCLEOTIDE SEQUENCE [LARGE SCALE GENOMIC DNA]</scope>
    <source>
        <strain evidence="3 4">NJAU 4742</strain>
    </source>
</reference>
<organism evidence="3 4">
    <name type="scientific">Trichoderma guizhouense</name>
    <dbReference type="NCBI Taxonomy" id="1491466"/>
    <lineage>
        <taxon>Eukaryota</taxon>
        <taxon>Fungi</taxon>
        <taxon>Dikarya</taxon>
        <taxon>Ascomycota</taxon>
        <taxon>Pezizomycotina</taxon>
        <taxon>Sordariomycetes</taxon>
        <taxon>Hypocreomycetidae</taxon>
        <taxon>Hypocreales</taxon>
        <taxon>Hypocreaceae</taxon>
        <taxon>Trichoderma</taxon>
    </lineage>
</organism>
<dbReference type="PANTHER" id="PTHR24320">
    <property type="entry name" value="RETINOL DEHYDROGENASE"/>
    <property type="match status" value="1"/>
</dbReference>
<dbReference type="Proteomes" id="UP000191004">
    <property type="component" value="Unassembled WGS sequence"/>
</dbReference>
<evidence type="ECO:0000256" key="1">
    <source>
        <dbReference type="ARBA" id="ARBA00006484"/>
    </source>
</evidence>
<comment type="similarity">
    <text evidence="1">Belongs to the short-chain dehydrogenases/reductases (SDR) family.</text>
</comment>
<dbReference type="SUPFAM" id="SSF51735">
    <property type="entry name" value="NAD(P)-binding Rossmann-fold domains"/>
    <property type="match status" value="1"/>
</dbReference>
<gene>
    <name evidence="3" type="ORF">A0O28_0061620</name>
</gene>
<sequence>MAPPANGDTVSGHQLAATYADRIKDKIILVTGTSQGSLGEEYCLAIAKLQPRILILAGRSADKVKYMSDAIARIDSKIATKFLELNLESLSAVKKAAETVNSWDDVPYIDVFCHNAAIMGTTHGVTTDGFERQLGVNYLATWVFTNTILPKILKSQDPRVVLLGSDGHRWGPIRWHDHNFKGGETYNRWRAYGQSKTAVHLYALYLGKLLGKRAQVFGLDPGVIMTPLGGHVDWAGEFGDINKIDFELGNEEAANGWPKYRSKEAGIATSVYASFDPDLSEYTGAYLADCQVADPYVHTVRPWASSEVEANKLWKWTEELLNMKFSF</sequence>
<dbReference type="Gene3D" id="3.40.50.720">
    <property type="entry name" value="NAD(P)-binding Rossmann-like Domain"/>
    <property type="match status" value="1"/>
</dbReference>
<comment type="caution">
    <text evidence="3">The sequence shown here is derived from an EMBL/GenBank/DDBJ whole genome shotgun (WGS) entry which is preliminary data.</text>
</comment>
<evidence type="ECO:0000313" key="3">
    <source>
        <dbReference type="EMBL" id="OPB46042.1"/>
    </source>
</evidence>
<dbReference type="Pfam" id="PF00106">
    <property type="entry name" value="adh_short"/>
    <property type="match status" value="1"/>
</dbReference>
<keyword evidence="4" id="KW-1185">Reference proteome</keyword>
<dbReference type="OrthoDB" id="191139at2759"/>